<evidence type="ECO:0000256" key="2">
    <source>
        <dbReference type="ARBA" id="ARBA00022448"/>
    </source>
</evidence>
<evidence type="ECO:0000256" key="4">
    <source>
        <dbReference type="ARBA" id="ARBA00022989"/>
    </source>
</evidence>
<keyword evidence="7" id="KW-0407">Ion channel</keyword>
<keyword evidence="6 8" id="KW-0472">Membrane</keyword>
<dbReference type="Proteomes" id="UP000281553">
    <property type="component" value="Unassembled WGS sequence"/>
</dbReference>
<evidence type="ECO:0000256" key="3">
    <source>
        <dbReference type="ARBA" id="ARBA00022692"/>
    </source>
</evidence>
<dbReference type="SUPFAM" id="SSF81324">
    <property type="entry name" value="Voltage-gated potassium channels"/>
    <property type="match status" value="1"/>
</dbReference>
<dbReference type="GO" id="GO:0005886">
    <property type="term" value="C:plasma membrane"/>
    <property type="evidence" value="ECO:0007669"/>
    <property type="project" value="TreeGrafter"/>
</dbReference>
<name>A0A3P7KV37_DIBLA</name>
<sequence length="127" mass="14503">MGTNSFFARAARVRQQSRTVRVPILLTLFLFFLYLFGGAVIFSHWENWSFTDATYFVFITISTIGFGDLIPGIEDGDFSKQTQKFIAAITYLLLGLALVCMCFDLMQRELKRKSKKLAQRIGLIDSQ</sequence>
<dbReference type="Pfam" id="PF07885">
    <property type="entry name" value="Ion_trans_2"/>
    <property type="match status" value="1"/>
</dbReference>
<dbReference type="Gene3D" id="1.10.287.70">
    <property type="match status" value="1"/>
</dbReference>
<proteinExistence type="predicted"/>
<dbReference type="GO" id="GO:0030322">
    <property type="term" value="P:stabilization of membrane potential"/>
    <property type="evidence" value="ECO:0007669"/>
    <property type="project" value="TreeGrafter"/>
</dbReference>
<gene>
    <name evidence="10" type="ORF">DILT_LOCUS4646</name>
</gene>
<organism evidence="10 11">
    <name type="scientific">Dibothriocephalus latus</name>
    <name type="common">Fish tapeworm</name>
    <name type="synonym">Diphyllobothrium latum</name>
    <dbReference type="NCBI Taxonomy" id="60516"/>
    <lineage>
        <taxon>Eukaryota</taxon>
        <taxon>Metazoa</taxon>
        <taxon>Spiralia</taxon>
        <taxon>Lophotrochozoa</taxon>
        <taxon>Platyhelminthes</taxon>
        <taxon>Cestoda</taxon>
        <taxon>Eucestoda</taxon>
        <taxon>Diphyllobothriidea</taxon>
        <taxon>Diphyllobothriidae</taxon>
        <taxon>Dibothriocephalus</taxon>
    </lineage>
</organism>
<evidence type="ECO:0000256" key="8">
    <source>
        <dbReference type="SAM" id="Phobius"/>
    </source>
</evidence>
<dbReference type="OrthoDB" id="297496at2759"/>
<dbReference type="PANTHER" id="PTHR11003">
    <property type="entry name" value="POTASSIUM CHANNEL, SUBFAMILY K"/>
    <property type="match status" value="1"/>
</dbReference>
<keyword evidence="11" id="KW-1185">Reference proteome</keyword>
<evidence type="ECO:0000256" key="6">
    <source>
        <dbReference type="ARBA" id="ARBA00023136"/>
    </source>
</evidence>
<dbReference type="InterPro" id="IPR003280">
    <property type="entry name" value="2pore_dom_K_chnl"/>
</dbReference>
<dbReference type="GO" id="GO:0022841">
    <property type="term" value="F:potassium ion leak channel activity"/>
    <property type="evidence" value="ECO:0007669"/>
    <property type="project" value="TreeGrafter"/>
</dbReference>
<evidence type="ECO:0000259" key="9">
    <source>
        <dbReference type="Pfam" id="PF07885"/>
    </source>
</evidence>
<keyword evidence="5" id="KW-0406">Ion transport</keyword>
<evidence type="ECO:0000313" key="10">
    <source>
        <dbReference type="EMBL" id="VDN08815.1"/>
    </source>
</evidence>
<comment type="subcellular location">
    <subcellularLocation>
        <location evidence="1">Membrane</location>
        <topology evidence="1">Multi-pass membrane protein</topology>
    </subcellularLocation>
</comment>
<dbReference type="AlphaFoldDB" id="A0A3P7KV37"/>
<evidence type="ECO:0000313" key="11">
    <source>
        <dbReference type="Proteomes" id="UP000281553"/>
    </source>
</evidence>
<feature type="transmembrane region" description="Helical" evidence="8">
    <location>
        <begin position="20"/>
        <end position="42"/>
    </location>
</feature>
<evidence type="ECO:0000256" key="7">
    <source>
        <dbReference type="ARBA" id="ARBA00023303"/>
    </source>
</evidence>
<dbReference type="GO" id="GO:0015271">
    <property type="term" value="F:outward rectifier potassium channel activity"/>
    <property type="evidence" value="ECO:0007669"/>
    <property type="project" value="TreeGrafter"/>
</dbReference>
<dbReference type="InterPro" id="IPR013099">
    <property type="entry name" value="K_chnl_dom"/>
</dbReference>
<dbReference type="PANTHER" id="PTHR11003:SF334">
    <property type="entry name" value="FI03418P"/>
    <property type="match status" value="1"/>
</dbReference>
<evidence type="ECO:0000256" key="5">
    <source>
        <dbReference type="ARBA" id="ARBA00023065"/>
    </source>
</evidence>
<feature type="domain" description="Potassium channel" evidence="9">
    <location>
        <begin position="30"/>
        <end position="110"/>
    </location>
</feature>
<dbReference type="EMBL" id="UYRU01045842">
    <property type="protein sequence ID" value="VDN08815.1"/>
    <property type="molecule type" value="Genomic_DNA"/>
</dbReference>
<evidence type="ECO:0000256" key="1">
    <source>
        <dbReference type="ARBA" id="ARBA00004141"/>
    </source>
</evidence>
<feature type="transmembrane region" description="Helical" evidence="8">
    <location>
        <begin position="85"/>
        <end position="106"/>
    </location>
</feature>
<keyword evidence="4 8" id="KW-1133">Transmembrane helix</keyword>
<keyword evidence="2" id="KW-0813">Transport</keyword>
<keyword evidence="3 8" id="KW-0812">Transmembrane</keyword>
<accession>A0A3P7KV37</accession>
<protein>
    <recommendedName>
        <fullName evidence="9">Potassium channel domain-containing protein</fullName>
    </recommendedName>
</protein>
<feature type="transmembrane region" description="Helical" evidence="8">
    <location>
        <begin position="54"/>
        <end position="73"/>
    </location>
</feature>
<reference evidence="10 11" key="1">
    <citation type="submission" date="2018-11" db="EMBL/GenBank/DDBJ databases">
        <authorList>
            <consortium name="Pathogen Informatics"/>
        </authorList>
    </citation>
    <scope>NUCLEOTIDE SEQUENCE [LARGE SCALE GENOMIC DNA]</scope>
</reference>